<dbReference type="GO" id="GO:0005737">
    <property type="term" value="C:cytoplasm"/>
    <property type="evidence" value="ECO:0007669"/>
    <property type="project" value="UniProtKB-SubCell"/>
</dbReference>
<accession>A0A371B0R2</accession>
<dbReference type="EC" id="2.8.1.2" evidence="6"/>
<dbReference type="InterPro" id="IPR001763">
    <property type="entry name" value="Rhodanese-like_dom"/>
</dbReference>
<organism evidence="10 11">
    <name type="scientific">Undibacter mobilis</name>
    <dbReference type="NCBI Taxonomy" id="2292256"/>
    <lineage>
        <taxon>Bacteria</taxon>
        <taxon>Pseudomonadati</taxon>
        <taxon>Pseudomonadota</taxon>
        <taxon>Alphaproteobacteria</taxon>
        <taxon>Hyphomicrobiales</taxon>
        <taxon>Nitrobacteraceae</taxon>
        <taxon>Undibacter</taxon>
    </lineage>
</organism>
<dbReference type="GO" id="GO:0004792">
    <property type="term" value="F:thiosulfate-cyanide sulfurtransferase activity"/>
    <property type="evidence" value="ECO:0007669"/>
    <property type="project" value="InterPro"/>
</dbReference>
<feature type="domain" description="Rhodanese" evidence="9">
    <location>
        <begin position="168"/>
        <end position="281"/>
    </location>
</feature>
<dbReference type="PANTHER" id="PTHR11364">
    <property type="entry name" value="THIOSULFATE SULFERTANSFERASE"/>
    <property type="match status" value="1"/>
</dbReference>
<dbReference type="GO" id="GO:0016784">
    <property type="term" value="F:3-mercaptopyruvate sulfurtransferase activity"/>
    <property type="evidence" value="ECO:0007669"/>
    <property type="project" value="UniProtKB-EC"/>
</dbReference>
<comment type="subcellular location">
    <subcellularLocation>
        <location evidence="1">Cytoplasm</location>
    </subcellularLocation>
</comment>
<dbReference type="NCBIfam" id="NF008557">
    <property type="entry name" value="PRK11493.1"/>
    <property type="match status" value="1"/>
</dbReference>
<comment type="catalytic activity">
    <reaction evidence="5">
        <text>2-oxo-3-sulfanylpropanoate + [thioredoxin]-dithiol = [thioredoxin]-disulfide + hydrogen sulfide + pyruvate + H(+)</text>
        <dbReference type="Rhea" id="RHEA:21740"/>
        <dbReference type="Rhea" id="RHEA-COMP:10698"/>
        <dbReference type="Rhea" id="RHEA-COMP:10700"/>
        <dbReference type="ChEBI" id="CHEBI:15361"/>
        <dbReference type="ChEBI" id="CHEBI:15378"/>
        <dbReference type="ChEBI" id="CHEBI:29919"/>
        <dbReference type="ChEBI" id="CHEBI:29950"/>
        <dbReference type="ChEBI" id="CHEBI:50058"/>
        <dbReference type="ChEBI" id="CHEBI:57678"/>
        <dbReference type="EC" id="2.8.1.2"/>
    </reaction>
    <physiologicalReaction direction="left-to-right" evidence="5">
        <dbReference type="Rhea" id="RHEA:21741"/>
    </physiologicalReaction>
</comment>
<evidence type="ECO:0000259" key="9">
    <source>
        <dbReference type="PROSITE" id="PS50206"/>
    </source>
</evidence>
<dbReference type="PROSITE" id="PS50206">
    <property type="entry name" value="RHODANESE_3"/>
    <property type="match status" value="2"/>
</dbReference>
<evidence type="ECO:0000256" key="2">
    <source>
        <dbReference type="ARBA" id="ARBA00022490"/>
    </source>
</evidence>
<dbReference type="InterPro" id="IPR036873">
    <property type="entry name" value="Rhodanese-like_dom_sf"/>
</dbReference>
<dbReference type="AlphaFoldDB" id="A0A371B0R2"/>
<name>A0A371B0R2_9BRAD</name>
<dbReference type="Proteomes" id="UP000263993">
    <property type="component" value="Unassembled WGS sequence"/>
</dbReference>
<dbReference type="Pfam" id="PF00581">
    <property type="entry name" value="Rhodanese"/>
    <property type="match status" value="2"/>
</dbReference>
<dbReference type="OrthoDB" id="9781034at2"/>
<evidence type="ECO:0000256" key="1">
    <source>
        <dbReference type="ARBA" id="ARBA00004496"/>
    </source>
</evidence>
<dbReference type="CDD" id="cd01449">
    <property type="entry name" value="TST_Repeat_2"/>
    <property type="match status" value="1"/>
</dbReference>
<comment type="caution">
    <text evidence="10">The sequence shown here is derived from an EMBL/GenBank/DDBJ whole genome shotgun (WGS) entry which is preliminary data.</text>
</comment>
<dbReference type="InterPro" id="IPR045078">
    <property type="entry name" value="TST/MPST-like"/>
</dbReference>
<evidence type="ECO:0000256" key="3">
    <source>
        <dbReference type="ARBA" id="ARBA00022679"/>
    </source>
</evidence>
<keyword evidence="2" id="KW-0963">Cytoplasm</keyword>
<evidence type="ECO:0000256" key="7">
    <source>
        <dbReference type="ARBA" id="ARBA00070833"/>
    </source>
</evidence>
<evidence type="ECO:0000256" key="5">
    <source>
        <dbReference type="ARBA" id="ARBA00051793"/>
    </source>
</evidence>
<gene>
    <name evidence="10" type="ORF">DXH78_17555</name>
</gene>
<feature type="domain" description="Rhodanese" evidence="9">
    <location>
        <begin position="21"/>
        <end position="138"/>
    </location>
</feature>
<dbReference type="FunFam" id="3.40.250.10:FF:000015">
    <property type="entry name" value="Sulfurtransferase"/>
    <property type="match status" value="1"/>
</dbReference>
<proteinExistence type="predicted"/>
<keyword evidence="4" id="KW-0677">Repeat</keyword>
<keyword evidence="10" id="KW-0670">Pyruvate</keyword>
<dbReference type="PANTHER" id="PTHR11364:SF27">
    <property type="entry name" value="SULFURTRANSFERASE"/>
    <property type="match status" value="1"/>
</dbReference>
<evidence type="ECO:0000256" key="8">
    <source>
        <dbReference type="ARBA" id="ARBA00078354"/>
    </source>
</evidence>
<dbReference type="PROSITE" id="PS00380">
    <property type="entry name" value="RHODANESE_1"/>
    <property type="match status" value="1"/>
</dbReference>
<evidence type="ECO:0000313" key="11">
    <source>
        <dbReference type="Proteomes" id="UP000263993"/>
    </source>
</evidence>
<dbReference type="EMBL" id="QRGO01000003">
    <property type="protein sequence ID" value="RDV01051.1"/>
    <property type="molecule type" value="Genomic_DNA"/>
</dbReference>
<keyword evidence="3 10" id="KW-0808">Transferase</keyword>
<protein>
    <recommendedName>
        <fullName evidence="7">3-mercaptopyruvate sulfurtransferase</fullName>
        <ecNumber evidence="6">2.8.1.2</ecNumber>
    </recommendedName>
    <alternativeName>
        <fullName evidence="8">Rhodanese-like protein</fullName>
    </alternativeName>
</protein>
<evidence type="ECO:0000256" key="4">
    <source>
        <dbReference type="ARBA" id="ARBA00022737"/>
    </source>
</evidence>
<evidence type="ECO:0000256" key="6">
    <source>
        <dbReference type="ARBA" id="ARBA00066832"/>
    </source>
</evidence>
<keyword evidence="11" id="KW-1185">Reference proteome</keyword>
<evidence type="ECO:0000313" key="10">
    <source>
        <dbReference type="EMBL" id="RDV01051.1"/>
    </source>
</evidence>
<dbReference type="Gene3D" id="3.40.250.10">
    <property type="entry name" value="Rhodanese-like domain"/>
    <property type="match status" value="2"/>
</dbReference>
<reference evidence="11" key="1">
    <citation type="submission" date="2018-08" db="EMBL/GenBank/DDBJ databases">
        <authorList>
            <person name="Kim S.-J."/>
            <person name="Jung G.-Y."/>
        </authorList>
    </citation>
    <scope>NUCLEOTIDE SEQUENCE [LARGE SCALE GENOMIC DNA]</scope>
    <source>
        <strain evidence="11">GY_H</strain>
    </source>
</reference>
<dbReference type="SMART" id="SM00450">
    <property type="entry name" value="RHOD"/>
    <property type="match status" value="2"/>
</dbReference>
<dbReference type="CDD" id="cd01448">
    <property type="entry name" value="TST_Repeat_1"/>
    <property type="match status" value="1"/>
</dbReference>
<dbReference type="FunFam" id="3.40.250.10:FF:000001">
    <property type="entry name" value="Sulfurtransferase"/>
    <property type="match status" value="1"/>
</dbReference>
<sequence>MADTPHSKWLKSTEWLAGELGKSNVVVVDGSYYLSTQKRDAKAEFLEAHIPGAVFFDINAIADDSTDLPHMMPGPTQFAEAVGKLGIADTDTIVVYDGLGLFSAPRVWWSFRVFGAKNVFILDGGLPAWKAENRKVESGETKPAPKTFNAEMATGAIAMTDDVSMALNGKDIQVVDARPAGRFAGRDPEPRPGLRPGHMPGAFNVPSSELIEDGRLVAPDKIKAAFAKAGVDIDKPIITTCGSGVSAVILALGLDAIGKKLPPVYDGSWSEWGGRPDLPVEKD</sequence>
<dbReference type="SUPFAM" id="SSF52821">
    <property type="entry name" value="Rhodanese/Cell cycle control phosphatase"/>
    <property type="match status" value="2"/>
</dbReference>
<dbReference type="RefSeq" id="WP_115518569.1">
    <property type="nucleotide sequence ID" value="NZ_QRGO01000003.1"/>
</dbReference>
<dbReference type="InterPro" id="IPR001307">
    <property type="entry name" value="Thiosulphate_STrfase_CS"/>
</dbReference>